<organism evidence="16 17">
    <name type="scientific">Acinetobacter cumulans</name>
    <dbReference type="NCBI Taxonomy" id="2136182"/>
    <lineage>
        <taxon>Bacteria</taxon>
        <taxon>Pseudomonadati</taxon>
        <taxon>Pseudomonadota</taxon>
        <taxon>Gammaproteobacteria</taxon>
        <taxon>Moraxellales</taxon>
        <taxon>Moraxellaceae</taxon>
        <taxon>Acinetobacter</taxon>
    </lineage>
</organism>
<dbReference type="AlphaFoldDB" id="A0A498CUS6"/>
<dbReference type="GO" id="GO:0009279">
    <property type="term" value="C:cell outer membrane"/>
    <property type="evidence" value="ECO:0007669"/>
    <property type="project" value="UniProtKB-SubCell"/>
</dbReference>
<evidence type="ECO:0000256" key="12">
    <source>
        <dbReference type="SAM" id="SignalP"/>
    </source>
</evidence>
<keyword evidence="9" id="KW-0998">Cell outer membrane</keyword>
<dbReference type="InterPro" id="IPR038591">
    <property type="entry name" value="NolW-like_sf"/>
</dbReference>
<feature type="domain" description="GspD-like N0" evidence="15">
    <location>
        <begin position="34"/>
        <end position="102"/>
    </location>
</feature>
<sequence length="750" mass="79527">MALFNNNRPILAAYALAPLVAMVSTASYAQTWKINLRDADLTAFINEVADITGKNFAVDPRVRGNVTVISNKPLNKNEVYDLFLGVLNVNGVVAIPSGNTIKLVPDSNVKSSGVPYDARHRATGDQIVTRVIWLDNTNANDLIPALRPLMPQFAHLSGVAGTNALIVSDRASNIYQLETIIRNLDGTGQNDIEAVTLQSSQAEEMIGLLDSMSSTGAAKDLKGARVRIIADNRTNRIVIKGDTASRKRIRQMIEMLDVPSADRLGGLKVFRLKYASAKNLAEILQGLVTGQAVSSTDSSKGSSSSNTNSTMNSLMNNNSTSNNGSNNNTGSSINLNSNNSSANQNNITTFNGNGISIIADATQNALVVKADPQLMREIESAIQQLDTRRQQVLIEAAIIEVEGNDADQLGVQWALGDISSGIGIINFDNIGSSLGQIAAGAVANGALGAASAVSAGTSLVLGDYKEGSDGSRKLYGAMIQALKENTKSNLLSTPSIVTMDNEEAYIVVGENVPFVTGSVSTSSAGTANPYTTIERKDVGVTLKVVPHIGEGGSVRLEVEQEVSDVKANKGQASDLVTSKRALKTSILAEHGQTIVLGGLISDNTSYLRQAVPGLGAIPGLGRLFRSDGKSNKKRNLLVFIHPTIIGNSNESRRLTQQRYNQLYSLQLALDADGGFAKLPEQVEDVYQQRLPVSKLASNVTGTTYQTVPTAPVAQTAPVTKVVTTPVAIEPALKRQTITVPNGVPANKNNQ</sequence>
<proteinExistence type="inferred from homology"/>
<evidence type="ECO:0000256" key="9">
    <source>
        <dbReference type="ARBA" id="ARBA00023237"/>
    </source>
</evidence>
<feature type="chain" id="PRO_5019723773" evidence="12">
    <location>
        <begin position="30"/>
        <end position="750"/>
    </location>
</feature>
<dbReference type="Proteomes" id="UP000267166">
    <property type="component" value="Unassembled WGS sequence"/>
</dbReference>
<dbReference type="PRINTS" id="PR00811">
    <property type="entry name" value="BCTERIALGSPD"/>
</dbReference>
<dbReference type="NCBIfam" id="TIGR02517">
    <property type="entry name" value="type_II_gspD"/>
    <property type="match status" value="1"/>
</dbReference>
<dbReference type="GO" id="GO:0015628">
    <property type="term" value="P:protein secretion by the type II secretion system"/>
    <property type="evidence" value="ECO:0007669"/>
    <property type="project" value="InterPro"/>
</dbReference>
<comment type="subcellular location">
    <subcellularLocation>
        <location evidence="1 10">Cell outer membrane</location>
    </subcellularLocation>
</comment>
<accession>A0A498CUS6</accession>
<dbReference type="GO" id="GO:0015627">
    <property type="term" value="C:type II protein secretion system complex"/>
    <property type="evidence" value="ECO:0007669"/>
    <property type="project" value="InterPro"/>
</dbReference>
<evidence type="ECO:0000256" key="6">
    <source>
        <dbReference type="ARBA" id="ARBA00022729"/>
    </source>
</evidence>
<dbReference type="Gene3D" id="3.30.1370.120">
    <property type="match status" value="3"/>
</dbReference>
<keyword evidence="8" id="KW-0472">Membrane</keyword>
<dbReference type="InterPro" id="IPR005644">
    <property type="entry name" value="NolW-like"/>
</dbReference>
<feature type="compositionally biased region" description="Low complexity" evidence="11">
    <location>
        <begin position="294"/>
        <end position="337"/>
    </location>
</feature>
<keyword evidence="5" id="KW-0812">Transmembrane</keyword>
<dbReference type="RefSeq" id="WP_120364700.1">
    <property type="nucleotide sequence ID" value="NZ_RAXW01000018.1"/>
</dbReference>
<evidence type="ECO:0000256" key="4">
    <source>
        <dbReference type="ARBA" id="ARBA00022452"/>
    </source>
</evidence>
<feature type="signal peptide" evidence="12">
    <location>
        <begin position="1"/>
        <end position="29"/>
    </location>
</feature>
<evidence type="ECO:0000256" key="8">
    <source>
        <dbReference type="ARBA" id="ARBA00023136"/>
    </source>
</evidence>
<dbReference type="InterPro" id="IPR049371">
    <property type="entry name" value="GspD-like_N0"/>
</dbReference>
<dbReference type="EMBL" id="RCHD01000026">
    <property type="protein sequence ID" value="RLL34170.1"/>
    <property type="molecule type" value="Genomic_DNA"/>
</dbReference>
<keyword evidence="7" id="KW-0653">Protein transport</keyword>
<evidence type="ECO:0000259" key="15">
    <source>
        <dbReference type="Pfam" id="PF21305"/>
    </source>
</evidence>
<dbReference type="InterPro" id="IPR001775">
    <property type="entry name" value="GspD/PilQ"/>
</dbReference>
<protein>
    <submittedName>
        <fullName evidence="16">Type II secretion system protein GspD</fullName>
    </submittedName>
</protein>
<dbReference type="PANTHER" id="PTHR30332:SF24">
    <property type="entry name" value="SECRETIN GSPD-RELATED"/>
    <property type="match status" value="1"/>
</dbReference>
<dbReference type="Pfam" id="PF00263">
    <property type="entry name" value="Secretin"/>
    <property type="match status" value="1"/>
</dbReference>
<dbReference type="Pfam" id="PF21305">
    <property type="entry name" value="type_II_gspD_N0"/>
    <property type="match status" value="1"/>
</dbReference>
<feature type="domain" description="Type II/III secretion system secretin-like" evidence="13">
    <location>
        <begin position="481"/>
        <end position="645"/>
    </location>
</feature>
<keyword evidence="6 12" id="KW-0732">Signal</keyword>
<keyword evidence="4" id="KW-1134">Transmembrane beta strand</keyword>
<keyword evidence="3 10" id="KW-0813">Transport</keyword>
<evidence type="ECO:0000256" key="3">
    <source>
        <dbReference type="ARBA" id="ARBA00022448"/>
    </source>
</evidence>
<evidence type="ECO:0000313" key="17">
    <source>
        <dbReference type="Proteomes" id="UP000267166"/>
    </source>
</evidence>
<dbReference type="InterPro" id="IPR050810">
    <property type="entry name" value="Bact_Secretion_Sys_Channel"/>
</dbReference>
<dbReference type="InterPro" id="IPR004846">
    <property type="entry name" value="T2SS/T3SS_dom"/>
</dbReference>
<feature type="domain" description="NolW-like" evidence="14">
    <location>
        <begin position="268"/>
        <end position="391"/>
    </location>
</feature>
<dbReference type="InterPro" id="IPR013356">
    <property type="entry name" value="T2SS_GspD"/>
</dbReference>
<evidence type="ECO:0000256" key="1">
    <source>
        <dbReference type="ARBA" id="ARBA00004442"/>
    </source>
</evidence>
<feature type="region of interest" description="Disordered" evidence="11">
    <location>
        <begin position="293"/>
        <end position="337"/>
    </location>
</feature>
<evidence type="ECO:0000259" key="13">
    <source>
        <dbReference type="Pfam" id="PF00263"/>
    </source>
</evidence>
<evidence type="ECO:0000256" key="5">
    <source>
        <dbReference type="ARBA" id="ARBA00022692"/>
    </source>
</evidence>
<evidence type="ECO:0000256" key="11">
    <source>
        <dbReference type="SAM" id="MobiDB-lite"/>
    </source>
</evidence>
<dbReference type="Pfam" id="PF03958">
    <property type="entry name" value="Secretin_N"/>
    <property type="match status" value="3"/>
</dbReference>
<feature type="domain" description="NolW-like" evidence="14">
    <location>
        <begin position="193"/>
        <end position="261"/>
    </location>
</feature>
<evidence type="ECO:0000256" key="7">
    <source>
        <dbReference type="ARBA" id="ARBA00022927"/>
    </source>
</evidence>
<name>A0A498CUS6_9GAMM</name>
<dbReference type="PANTHER" id="PTHR30332">
    <property type="entry name" value="PROBABLE GENERAL SECRETION PATHWAY PROTEIN D"/>
    <property type="match status" value="1"/>
</dbReference>
<feature type="domain" description="NolW-like" evidence="14">
    <location>
        <begin position="129"/>
        <end position="185"/>
    </location>
</feature>
<evidence type="ECO:0000256" key="10">
    <source>
        <dbReference type="RuleBase" id="RU004004"/>
    </source>
</evidence>
<evidence type="ECO:0000259" key="14">
    <source>
        <dbReference type="Pfam" id="PF03958"/>
    </source>
</evidence>
<gene>
    <name evidence="16" type="primary">gspD</name>
    <name evidence="16" type="ORF">D9K80_11365</name>
</gene>
<evidence type="ECO:0000256" key="2">
    <source>
        <dbReference type="ARBA" id="ARBA00006980"/>
    </source>
</evidence>
<evidence type="ECO:0000313" key="16">
    <source>
        <dbReference type="EMBL" id="RLL34170.1"/>
    </source>
</evidence>
<comment type="caution">
    <text evidence="16">The sequence shown here is derived from an EMBL/GenBank/DDBJ whole genome shotgun (WGS) entry which is preliminary data.</text>
</comment>
<comment type="similarity">
    <text evidence="2">Belongs to the bacterial secretin family. GSP D subfamily.</text>
</comment>
<reference evidence="16 17" key="1">
    <citation type="submission" date="2018-09" db="EMBL/GenBank/DDBJ databases">
        <title>The draft genome of Acinetobacter sp. strains.</title>
        <authorList>
            <person name="Qin J."/>
            <person name="Feng Y."/>
            <person name="Zong Z."/>
        </authorList>
    </citation>
    <scope>NUCLEOTIDE SEQUENCE [LARGE SCALE GENOMIC DNA]</scope>
    <source>
        <strain evidence="16 17">WCHAc060003</strain>
    </source>
</reference>